<keyword evidence="2 8" id="KW-0813">Transport</keyword>
<evidence type="ECO:0000313" key="14">
    <source>
        <dbReference type="Proteomes" id="UP000013165"/>
    </source>
</evidence>
<evidence type="ECO:0000256" key="2">
    <source>
        <dbReference type="ARBA" id="ARBA00022448"/>
    </source>
</evidence>
<evidence type="ECO:0000256" key="8">
    <source>
        <dbReference type="PROSITE-ProRule" id="PRU01360"/>
    </source>
</evidence>
<keyword evidence="5 9" id="KW-0798">TonB box</keyword>
<accession>N6WSC1</accession>
<dbReference type="PATRIC" id="fig|626887.3.peg.4222"/>
<dbReference type="GO" id="GO:0009279">
    <property type="term" value="C:cell outer membrane"/>
    <property type="evidence" value="ECO:0007669"/>
    <property type="project" value="UniProtKB-SubCell"/>
</dbReference>
<evidence type="ECO:0000256" key="6">
    <source>
        <dbReference type="ARBA" id="ARBA00023136"/>
    </source>
</evidence>
<evidence type="ECO:0000256" key="9">
    <source>
        <dbReference type="RuleBase" id="RU003357"/>
    </source>
</evidence>
<evidence type="ECO:0000256" key="10">
    <source>
        <dbReference type="SAM" id="SignalP"/>
    </source>
</evidence>
<feature type="domain" description="TonB-dependent receptor plug" evidence="12">
    <location>
        <begin position="76"/>
        <end position="184"/>
    </location>
</feature>
<dbReference type="InterPro" id="IPR012910">
    <property type="entry name" value="Plug_dom"/>
</dbReference>
<evidence type="ECO:0000259" key="12">
    <source>
        <dbReference type="Pfam" id="PF07715"/>
    </source>
</evidence>
<evidence type="ECO:0000256" key="7">
    <source>
        <dbReference type="ARBA" id="ARBA00023237"/>
    </source>
</evidence>
<gene>
    <name evidence="13" type="ORF">J057_21090</name>
</gene>
<comment type="similarity">
    <text evidence="8 9">Belongs to the TonB-dependent receptor family.</text>
</comment>
<protein>
    <submittedName>
        <fullName evidence="13">TonB-dependent receptor</fullName>
    </submittedName>
</protein>
<keyword evidence="4 8" id="KW-0812">Transmembrane</keyword>
<dbReference type="RefSeq" id="WP_004582153.1">
    <property type="nucleotide sequence ID" value="NZ_AP028878.1"/>
</dbReference>
<feature type="chain" id="PRO_5004127731" evidence="10">
    <location>
        <begin position="27"/>
        <end position="702"/>
    </location>
</feature>
<dbReference type="GO" id="GO:0044718">
    <property type="term" value="P:siderophore transmembrane transport"/>
    <property type="evidence" value="ECO:0007669"/>
    <property type="project" value="TreeGrafter"/>
</dbReference>
<dbReference type="OrthoDB" id="9758929at2"/>
<keyword evidence="13" id="KW-0675">Receptor</keyword>
<keyword evidence="14" id="KW-1185">Reference proteome</keyword>
<dbReference type="Pfam" id="PF00593">
    <property type="entry name" value="TonB_dep_Rec_b-barrel"/>
    <property type="match status" value="1"/>
</dbReference>
<dbReference type="Pfam" id="PF07715">
    <property type="entry name" value="Plug"/>
    <property type="match status" value="1"/>
</dbReference>
<comment type="caution">
    <text evidence="13">The sequence shown here is derived from an EMBL/GenBank/DDBJ whole genome shotgun (WGS) entry which is preliminary data.</text>
</comment>
<dbReference type="Gene3D" id="2.170.130.10">
    <property type="entry name" value="TonB-dependent receptor, plug domain"/>
    <property type="match status" value="1"/>
</dbReference>
<proteinExistence type="inferred from homology"/>
<comment type="subcellular location">
    <subcellularLocation>
        <location evidence="1 8">Cell outer membrane</location>
        <topology evidence="1 8">Multi-pass membrane protein</topology>
    </subcellularLocation>
</comment>
<organism evidence="13 14">
    <name type="scientific">Marinobacter nanhaiticus D15-8W</name>
    <dbReference type="NCBI Taxonomy" id="626887"/>
    <lineage>
        <taxon>Bacteria</taxon>
        <taxon>Pseudomonadati</taxon>
        <taxon>Pseudomonadota</taxon>
        <taxon>Gammaproteobacteria</taxon>
        <taxon>Pseudomonadales</taxon>
        <taxon>Marinobacteraceae</taxon>
        <taxon>Marinobacter</taxon>
    </lineage>
</organism>
<evidence type="ECO:0000259" key="11">
    <source>
        <dbReference type="Pfam" id="PF00593"/>
    </source>
</evidence>
<evidence type="ECO:0000256" key="4">
    <source>
        <dbReference type="ARBA" id="ARBA00022692"/>
    </source>
</evidence>
<dbReference type="STRING" id="626887.J057_21090"/>
<dbReference type="InterPro" id="IPR039426">
    <property type="entry name" value="TonB-dep_rcpt-like"/>
</dbReference>
<sequence>MTTIPSFFKYGALSILLTGLPLQVHAQDNTPFSSIPGDQGLLDDAEFSSNLEGDYDFVLEEPMPEVLTTTKLRQPKSRVPGTTTIIQGELIRQLGIRSLVEVFRLVPGMTVARVGSNKPVTSYHGTVAYDQRRLQVQIDGRTAYQPNLAGVEWQAMPVGLENIERIEISRGPNAAAYGINAFLGTINIITKSPAVTDGVNLRTSFGTGGYKTAYGSVGNVSDSYQWRLAYKRRQDDGFDSQIENDEEIPFHDGYAFNLVTYDAIKPLRGGDNVEIRLGYIEGVDEEDRFKTGDFQTQPDIDVDDYYIQARWNIVDSEQHFLHIQTSFQDYHHDQDWRWCPEDFDYCFTTNQDIEESRLEFELQDTYIFSQDIRLVSGMGYREDRVESDTYFNGKESNYQFRAFGNLEYTPIHWLTFNFGGNWETTTNIDKNFFSPRVAANIQLAENHTLRFVYSEAVRIPSTFEQNADWGYRMHNVQPADQYGTLEGQRFLEGVATYENRDPFDEERIISREISYFGQKRLGMGLLSLEVKYFHDHIRDVVSGLLSPEDWNLDNNVALDQQGFEVETSVEFRDTQLRATYAYMDQDGEYRGDAQTPPLTFDEKQKFIDLESRLTVEHSGSVAWIQSYPLDLTSATAFYWADSLKRNQFQRLDFRLAKAFHQPRFSYDLAFIMQHYLDDEPPQSEDNIIDDRNQFYVEAGLRF</sequence>
<dbReference type="InterPro" id="IPR036942">
    <property type="entry name" value="Beta-barrel_TonB_sf"/>
</dbReference>
<dbReference type="InterPro" id="IPR037066">
    <property type="entry name" value="Plug_dom_sf"/>
</dbReference>
<dbReference type="SUPFAM" id="SSF56935">
    <property type="entry name" value="Porins"/>
    <property type="match status" value="1"/>
</dbReference>
<evidence type="ECO:0000313" key="13">
    <source>
        <dbReference type="EMBL" id="ENO13932.1"/>
    </source>
</evidence>
<dbReference type="HOGENOM" id="CLU_008287_16_0_6"/>
<dbReference type="PROSITE" id="PS52016">
    <property type="entry name" value="TONB_DEPENDENT_REC_3"/>
    <property type="match status" value="1"/>
</dbReference>
<dbReference type="EMBL" id="APLQ01000014">
    <property type="protein sequence ID" value="ENO13932.1"/>
    <property type="molecule type" value="Genomic_DNA"/>
</dbReference>
<reference evidence="13 14" key="1">
    <citation type="journal article" date="2013" name="Genome Announc.">
        <title>Genome Sequence of the Polycyclic Aromatic Hydrocarbon-Degrading Bacterium Strain Marinobacter nanhaiticus D15-8WT.</title>
        <authorList>
            <person name="Cui Z."/>
            <person name="Gao W."/>
            <person name="Li Q."/>
            <person name="Xu G."/>
            <person name="Zheng L."/>
        </authorList>
    </citation>
    <scope>NUCLEOTIDE SEQUENCE [LARGE SCALE GENOMIC DNA]</scope>
    <source>
        <strain evidence="13 14">D15-8W</strain>
    </source>
</reference>
<dbReference type="PANTHER" id="PTHR30069">
    <property type="entry name" value="TONB-DEPENDENT OUTER MEMBRANE RECEPTOR"/>
    <property type="match status" value="1"/>
</dbReference>
<feature type="signal peptide" evidence="10">
    <location>
        <begin position="1"/>
        <end position="26"/>
    </location>
</feature>
<name>N6WSC1_9GAMM</name>
<keyword evidence="10" id="KW-0732">Signal</keyword>
<keyword evidence="6 8" id="KW-0472">Membrane</keyword>
<feature type="domain" description="TonB-dependent receptor-like beta-barrel" evidence="11">
    <location>
        <begin position="287"/>
        <end position="627"/>
    </location>
</feature>
<dbReference type="PANTHER" id="PTHR30069:SF27">
    <property type="entry name" value="BLL4766 PROTEIN"/>
    <property type="match status" value="1"/>
</dbReference>
<dbReference type="Proteomes" id="UP000013165">
    <property type="component" value="Unassembled WGS sequence"/>
</dbReference>
<evidence type="ECO:0000256" key="1">
    <source>
        <dbReference type="ARBA" id="ARBA00004571"/>
    </source>
</evidence>
<dbReference type="eggNOG" id="COG4771">
    <property type="taxonomic scope" value="Bacteria"/>
</dbReference>
<evidence type="ECO:0000256" key="5">
    <source>
        <dbReference type="ARBA" id="ARBA00023077"/>
    </source>
</evidence>
<evidence type="ECO:0000256" key="3">
    <source>
        <dbReference type="ARBA" id="ARBA00022452"/>
    </source>
</evidence>
<dbReference type="AlphaFoldDB" id="N6WSC1"/>
<dbReference type="GO" id="GO:0015344">
    <property type="term" value="F:siderophore uptake transmembrane transporter activity"/>
    <property type="evidence" value="ECO:0007669"/>
    <property type="project" value="TreeGrafter"/>
</dbReference>
<keyword evidence="3 8" id="KW-1134">Transmembrane beta strand</keyword>
<dbReference type="InterPro" id="IPR000531">
    <property type="entry name" value="Beta-barrel_TonB"/>
</dbReference>
<dbReference type="Gene3D" id="2.40.170.20">
    <property type="entry name" value="TonB-dependent receptor, beta-barrel domain"/>
    <property type="match status" value="1"/>
</dbReference>
<keyword evidence="7 8" id="KW-0998">Cell outer membrane</keyword>